<dbReference type="UniPathway" id="UPA00143"/>
<dbReference type="Pfam" id="PF04564">
    <property type="entry name" value="U-box"/>
    <property type="match status" value="1"/>
</dbReference>
<evidence type="ECO:0000256" key="3">
    <source>
        <dbReference type="ARBA" id="ARBA00022679"/>
    </source>
</evidence>
<keyword evidence="4 5" id="KW-0833">Ubl conjugation pathway</keyword>
<sequence length="455" mass="47117">MLDVTGMRHHLMCPISLQPMQDPVTAPTGITYDRGAIESWLAAGHATCPVTGQPLALAELTPNHTLRRLIQSWHLPSSTSTPAPAPEAGEAKLLADDAVEQQRQPEVAAADVVVKKLLCTAASPPVDVLREAAEVASENDAAQRHMVDAGVLQRVLRLTVSSASEVIKIADPGHQGRSSLEITRTIEAGLDLVRALAVSGNELRPLVVADSHVHDLLDAVSDVLLALEQPAGTGGGDTDTARASAVRLLDSVTEAAGSAVLERLQPALFRAVTAVVRDRVSPGATRSALRVLLHACTLGRNRALVVDAGAAHEAIQLELDAPPSSSAPAHAGGVSRRVTELAMALLAELCACADGRAAVAAHPAGVAVVARRLLHVSAAADACAVRVLAAVGGRAASPEVVREMARVGAVGKLCCVLQADCDAAVKEAARAVLRLHSGVWSGSPCVSAYLLSRYL</sequence>
<dbReference type="Gene3D" id="3.30.40.10">
    <property type="entry name" value="Zinc/RING finger domain, C3HC4 (zinc finger)"/>
    <property type="match status" value="1"/>
</dbReference>
<dbReference type="Pfam" id="PF25598">
    <property type="entry name" value="ARM_PUB"/>
    <property type="match status" value="1"/>
</dbReference>
<evidence type="ECO:0000313" key="7">
    <source>
        <dbReference type="EMBL" id="CAD6268343.1"/>
    </source>
</evidence>
<dbReference type="InterPro" id="IPR045185">
    <property type="entry name" value="PUB22/23/24-like"/>
</dbReference>
<comment type="function">
    <text evidence="5">Functions as an E3 ubiquitin ligase.</text>
</comment>
<dbReference type="SMART" id="SM00504">
    <property type="entry name" value="Ubox"/>
    <property type="match status" value="1"/>
</dbReference>
<dbReference type="EC" id="2.3.2.27" evidence="5"/>
<comment type="caution">
    <text evidence="7">The sequence shown here is derived from an EMBL/GenBank/DDBJ whole genome shotgun (WGS) entry which is preliminary data.</text>
</comment>
<keyword evidence="3 5" id="KW-0808">Transferase</keyword>
<dbReference type="FunFam" id="3.30.40.10:FF:000442">
    <property type="entry name" value="RING-type E3 ubiquitin transferase"/>
    <property type="match status" value="1"/>
</dbReference>
<dbReference type="PANTHER" id="PTHR22849">
    <property type="entry name" value="WDSAM1 PROTEIN"/>
    <property type="match status" value="1"/>
</dbReference>
<dbReference type="InterPro" id="IPR011989">
    <property type="entry name" value="ARM-like"/>
</dbReference>
<dbReference type="InterPro" id="IPR003613">
    <property type="entry name" value="Ubox_domain"/>
</dbReference>
<accession>A0A811RDK0</accession>
<evidence type="ECO:0000259" key="6">
    <source>
        <dbReference type="PROSITE" id="PS51698"/>
    </source>
</evidence>
<organism evidence="7 8">
    <name type="scientific">Miscanthus lutarioriparius</name>
    <dbReference type="NCBI Taxonomy" id="422564"/>
    <lineage>
        <taxon>Eukaryota</taxon>
        <taxon>Viridiplantae</taxon>
        <taxon>Streptophyta</taxon>
        <taxon>Embryophyta</taxon>
        <taxon>Tracheophyta</taxon>
        <taxon>Spermatophyta</taxon>
        <taxon>Magnoliopsida</taxon>
        <taxon>Liliopsida</taxon>
        <taxon>Poales</taxon>
        <taxon>Poaceae</taxon>
        <taxon>PACMAD clade</taxon>
        <taxon>Panicoideae</taxon>
        <taxon>Andropogonodae</taxon>
        <taxon>Andropogoneae</taxon>
        <taxon>Saccharinae</taxon>
        <taxon>Miscanthus</taxon>
    </lineage>
</organism>
<proteinExistence type="predicted"/>
<reference evidence="7" key="1">
    <citation type="submission" date="2020-10" db="EMBL/GenBank/DDBJ databases">
        <authorList>
            <person name="Han B."/>
            <person name="Lu T."/>
            <person name="Zhao Q."/>
            <person name="Huang X."/>
            <person name="Zhao Y."/>
        </authorList>
    </citation>
    <scope>NUCLEOTIDE SEQUENCE</scope>
</reference>
<evidence type="ECO:0000313" key="8">
    <source>
        <dbReference type="Proteomes" id="UP000604825"/>
    </source>
</evidence>
<comment type="catalytic activity">
    <reaction evidence="1 5">
        <text>S-ubiquitinyl-[E2 ubiquitin-conjugating enzyme]-L-cysteine + [acceptor protein]-L-lysine = [E2 ubiquitin-conjugating enzyme]-L-cysteine + N(6)-ubiquitinyl-[acceptor protein]-L-lysine.</text>
        <dbReference type="EC" id="2.3.2.27"/>
    </reaction>
</comment>
<gene>
    <name evidence="7" type="ORF">NCGR_LOCUS51648</name>
</gene>
<dbReference type="InterPro" id="IPR058678">
    <property type="entry name" value="ARM_PUB"/>
</dbReference>
<keyword evidence="8" id="KW-1185">Reference proteome</keyword>
<dbReference type="EMBL" id="CAJGYO010000014">
    <property type="protein sequence ID" value="CAD6268343.1"/>
    <property type="molecule type" value="Genomic_DNA"/>
</dbReference>
<dbReference type="PANTHER" id="PTHR22849:SF165">
    <property type="entry name" value="U-BOX DOMAIN-CONTAINING PROTEIN"/>
    <property type="match status" value="1"/>
</dbReference>
<dbReference type="Proteomes" id="UP000604825">
    <property type="component" value="Unassembled WGS sequence"/>
</dbReference>
<feature type="domain" description="U-box" evidence="6">
    <location>
        <begin position="6"/>
        <end position="80"/>
    </location>
</feature>
<comment type="pathway">
    <text evidence="2 5">Protein modification; protein ubiquitination.</text>
</comment>
<dbReference type="CDD" id="cd16664">
    <property type="entry name" value="RING-Ubox_PUB"/>
    <property type="match status" value="1"/>
</dbReference>
<dbReference type="GO" id="GO:0016567">
    <property type="term" value="P:protein ubiquitination"/>
    <property type="evidence" value="ECO:0007669"/>
    <property type="project" value="UniProtKB-UniRule"/>
</dbReference>
<dbReference type="GO" id="GO:0061630">
    <property type="term" value="F:ubiquitin protein ligase activity"/>
    <property type="evidence" value="ECO:0007669"/>
    <property type="project" value="UniProtKB-UniRule"/>
</dbReference>
<evidence type="ECO:0000256" key="4">
    <source>
        <dbReference type="ARBA" id="ARBA00022786"/>
    </source>
</evidence>
<dbReference type="Gene3D" id="1.25.10.10">
    <property type="entry name" value="Leucine-rich Repeat Variant"/>
    <property type="match status" value="1"/>
</dbReference>
<dbReference type="InterPro" id="IPR016024">
    <property type="entry name" value="ARM-type_fold"/>
</dbReference>
<evidence type="ECO:0000256" key="1">
    <source>
        <dbReference type="ARBA" id="ARBA00000900"/>
    </source>
</evidence>
<evidence type="ECO:0000256" key="2">
    <source>
        <dbReference type="ARBA" id="ARBA00004906"/>
    </source>
</evidence>
<dbReference type="PROSITE" id="PS51698">
    <property type="entry name" value="U_BOX"/>
    <property type="match status" value="1"/>
</dbReference>
<evidence type="ECO:0000256" key="5">
    <source>
        <dbReference type="RuleBase" id="RU369093"/>
    </source>
</evidence>
<dbReference type="InterPro" id="IPR013083">
    <property type="entry name" value="Znf_RING/FYVE/PHD"/>
</dbReference>
<name>A0A811RDK0_9POAL</name>
<dbReference type="OrthoDB" id="10064100at2759"/>
<dbReference type="SUPFAM" id="SSF48371">
    <property type="entry name" value="ARM repeat"/>
    <property type="match status" value="1"/>
</dbReference>
<dbReference type="SUPFAM" id="SSF57850">
    <property type="entry name" value="RING/U-box"/>
    <property type="match status" value="1"/>
</dbReference>
<protein>
    <recommendedName>
        <fullName evidence="5 6">U-box domain-containing protein</fullName>
        <ecNumber evidence="5">2.3.2.27</ecNumber>
    </recommendedName>
    <alternativeName>
        <fullName evidence="5">RING-type E3 ubiquitin transferase PUB</fullName>
    </alternativeName>
</protein>
<dbReference type="AlphaFoldDB" id="A0A811RDK0"/>
<dbReference type="InterPro" id="IPR045210">
    <property type="entry name" value="RING-Ubox_PUB"/>
</dbReference>